<dbReference type="GO" id="GO:0055085">
    <property type="term" value="P:transmembrane transport"/>
    <property type="evidence" value="ECO:0007669"/>
    <property type="project" value="InterPro"/>
</dbReference>
<evidence type="ECO:0000256" key="3">
    <source>
        <dbReference type="ARBA" id="ARBA00022475"/>
    </source>
</evidence>
<dbReference type="Gene3D" id="1.10.3720.10">
    <property type="entry name" value="MetI-like"/>
    <property type="match status" value="1"/>
</dbReference>
<evidence type="ECO:0000313" key="9">
    <source>
        <dbReference type="EMBL" id="SDS84255.1"/>
    </source>
</evidence>
<feature type="transmembrane region" description="Helical" evidence="7">
    <location>
        <begin position="147"/>
        <end position="163"/>
    </location>
</feature>
<comment type="subcellular location">
    <subcellularLocation>
        <location evidence="1 7">Cell membrane</location>
        <topology evidence="1 7">Multi-pass membrane protein</topology>
    </subcellularLocation>
</comment>
<reference evidence="10" key="1">
    <citation type="submission" date="2016-10" db="EMBL/GenBank/DDBJ databases">
        <authorList>
            <person name="Varghese N."/>
            <person name="Submissions S."/>
        </authorList>
    </citation>
    <scope>NUCLEOTIDE SEQUENCE [LARGE SCALE GENOMIC DNA]</scope>
    <source>
        <strain evidence="10">GAS369</strain>
    </source>
</reference>
<evidence type="ECO:0000259" key="8">
    <source>
        <dbReference type="PROSITE" id="PS50928"/>
    </source>
</evidence>
<feature type="transmembrane region" description="Helical" evidence="7">
    <location>
        <begin position="210"/>
        <end position="231"/>
    </location>
</feature>
<feature type="transmembrane region" description="Helical" evidence="7">
    <location>
        <begin position="243"/>
        <end position="262"/>
    </location>
</feature>
<evidence type="ECO:0000256" key="7">
    <source>
        <dbReference type="RuleBase" id="RU363032"/>
    </source>
</evidence>
<dbReference type="InterPro" id="IPR035906">
    <property type="entry name" value="MetI-like_sf"/>
</dbReference>
<evidence type="ECO:0000256" key="6">
    <source>
        <dbReference type="ARBA" id="ARBA00023136"/>
    </source>
</evidence>
<feature type="transmembrane region" description="Helical" evidence="7">
    <location>
        <begin position="24"/>
        <end position="46"/>
    </location>
</feature>
<dbReference type="SUPFAM" id="SSF161098">
    <property type="entry name" value="MetI-like"/>
    <property type="match status" value="1"/>
</dbReference>
<dbReference type="CDD" id="cd06261">
    <property type="entry name" value="TM_PBP2"/>
    <property type="match status" value="1"/>
</dbReference>
<dbReference type="PANTHER" id="PTHR30151:SF0">
    <property type="entry name" value="ABC TRANSPORTER PERMEASE PROTEIN MJ0413-RELATED"/>
    <property type="match status" value="1"/>
</dbReference>
<organism evidence="9 10">
    <name type="scientific">Bradyrhizobium canariense</name>
    <dbReference type="NCBI Taxonomy" id="255045"/>
    <lineage>
        <taxon>Bacteria</taxon>
        <taxon>Pseudomonadati</taxon>
        <taxon>Pseudomonadota</taxon>
        <taxon>Alphaproteobacteria</taxon>
        <taxon>Hyphomicrobiales</taxon>
        <taxon>Nitrobacteraceae</taxon>
        <taxon>Bradyrhizobium</taxon>
    </lineage>
</organism>
<protein>
    <submittedName>
        <fullName evidence="9">NitT/TauT family transport system permease protein</fullName>
    </submittedName>
</protein>
<dbReference type="InterPro" id="IPR000515">
    <property type="entry name" value="MetI-like"/>
</dbReference>
<feature type="domain" description="ABC transmembrane type-1" evidence="8">
    <location>
        <begin position="81"/>
        <end position="261"/>
    </location>
</feature>
<evidence type="ECO:0000256" key="4">
    <source>
        <dbReference type="ARBA" id="ARBA00022692"/>
    </source>
</evidence>
<accession>A0A1H1VHS9</accession>
<name>A0A1H1VHS9_9BRAD</name>
<keyword evidence="6 7" id="KW-0472">Membrane</keyword>
<dbReference type="GO" id="GO:0005886">
    <property type="term" value="C:plasma membrane"/>
    <property type="evidence" value="ECO:0007669"/>
    <property type="project" value="UniProtKB-SubCell"/>
</dbReference>
<keyword evidence="10" id="KW-1185">Reference proteome</keyword>
<dbReference type="EMBL" id="LT629750">
    <property type="protein sequence ID" value="SDS84255.1"/>
    <property type="molecule type" value="Genomic_DNA"/>
</dbReference>
<dbReference type="PROSITE" id="PS50928">
    <property type="entry name" value="ABC_TM1"/>
    <property type="match status" value="1"/>
</dbReference>
<proteinExistence type="inferred from homology"/>
<sequence length="278" mass="30111">MMADIVQVESAKRRQDRGAPRLSALRRLAAVWLPSIVFCVCLLGLWEALARATASPLVPNVSEVLGEVRRLVIGGFALRQIGITLGRILAGFSVAFVISLVVGIAAARSVTFRRFCDPAIILGLTVPGLVWALLCVIWFGVGLTTPIVAIALGIGPVMVLHVLQGMKAVDSEIVEMAHVFRLSTRDKLIHIWIPSLTPHLIGGARVGLSLGWKVIVLVELFGLSNGVGYQLNSEFSSQNVAGVLAWTIVFWAVMVVIEYGVLQSLERASSKWRRVSDL</sequence>
<dbReference type="Proteomes" id="UP000243904">
    <property type="component" value="Chromosome I"/>
</dbReference>
<evidence type="ECO:0000256" key="1">
    <source>
        <dbReference type="ARBA" id="ARBA00004651"/>
    </source>
</evidence>
<evidence type="ECO:0000313" key="10">
    <source>
        <dbReference type="Proteomes" id="UP000243904"/>
    </source>
</evidence>
<keyword evidence="2 7" id="KW-0813">Transport</keyword>
<evidence type="ECO:0000256" key="5">
    <source>
        <dbReference type="ARBA" id="ARBA00022989"/>
    </source>
</evidence>
<keyword evidence="4 7" id="KW-0812">Transmembrane</keyword>
<dbReference type="PANTHER" id="PTHR30151">
    <property type="entry name" value="ALKANE SULFONATE ABC TRANSPORTER-RELATED, MEMBRANE SUBUNIT"/>
    <property type="match status" value="1"/>
</dbReference>
<feature type="transmembrane region" description="Helical" evidence="7">
    <location>
        <begin position="119"/>
        <end position="141"/>
    </location>
</feature>
<keyword evidence="5 7" id="KW-1133">Transmembrane helix</keyword>
<dbReference type="Pfam" id="PF00528">
    <property type="entry name" value="BPD_transp_1"/>
    <property type="match status" value="1"/>
</dbReference>
<keyword evidence="3" id="KW-1003">Cell membrane</keyword>
<comment type="similarity">
    <text evidence="7">Belongs to the binding-protein-dependent transport system permease family.</text>
</comment>
<dbReference type="AlphaFoldDB" id="A0A1H1VHS9"/>
<feature type="transmembrane region" description="Helical" evidence="7">
    <location>
        <begin position="88"/>
        <end position="107"/>
    </location>
</feature>
<gene>
    <name evidence="9" type="ORF">SAMN05444158_3415</name>
</gene>
<evidence type="ECO:0000256" key="2">
    <source>
        <dbReference type="ARBA" id="ARBA00022448"/>
    </source>
</evidence>